<keyword evidence="4" id="KW-0963">Cytoplasm</keyword>
<dbReference type="GO" id="GO:0016787">
    <property type="term" value="F:hydrolase activity"/>
    <property type="evidence" value="ECO:0007669"/>
    <property type="project" value="UniProtKB-KW"/>
</dbReference>
<feature type="domain" description="Helicase MOV-10-like beta-barrel" evidence="13">
    <location>
        <begin position="51"/>
        <end position="121"/>
    </location>
</feature>
<evidence type="ECO:0000256" key="4">
    <source>
        <dbReference type="ARBA" id="ARBA00022490"/>
    </source>
</evidence>
<dbReference type="EC" id="3.6.4.13" evidence="3"/>
<feature type="domain" description="DNA2/NAM7 helicase-like C-terminal" evidence="12">
    <location>
        <begin position="370"/>
        <end position="506"/>
    </location>
</feature>
<dbReference type="CDD" id="cd18038">
    <property type="entry name" value="DEXXQc_Helz-like"/>
    <property type="match status" value="1"/>
</dbReference>
<dbReference type="InterPro" id="IPR027417">
    <property type="entry name" value="P-loop_NTPase"/>
</dbReference>
<comment type="similarity">
    <text evidence="2">Belongs to the DNA2/NAM7 helicase family. SDE3 subfamily.</text>
</comment>
<comment type="subcellular location">
    <subcellularLocation>
        <location evidence="1">Cytoplasm</location>
    </subcellularLocation>
</comment>
<dbReference type="CDD" id="cd18808">
    <property type="entry name" value="SF1_C_Upf1"/>
    <property type="match status" value="1"/>
</dbReference>
<evidence type="ECO:0000256" key="2">
    <source>
        <dbReference type="ARBA" id="ARBA00005601"/>
    </source>
</evidence>
<dbReference type="InterPro" id="IPR041679">
    <property type="entry name" value="DNA2/NAM7-like_C"/>
</dbReference>
<comment type="catalytic activity">
    <reaction evidence="10">
        <text>ATP + H2O = ADP + phosphate + H(+)</text>
        <dbReference type="Rhea" id="RHEA:13065"/>
        <dbReference type="ChEBI" id="CHEBI:15377"/>
        <dbReference type="ChEBI" id="CHEBI:15378"/>
        <dbReference type="ChEBI" id="CHEBI:30616"/>
        <dbReference type="ChEBI" id="CHEBI:43474"/>
        <dbReference type="ChEBI" id="CHEBI:456216"/>
        <dbReference type="EC" id="3.6.4.13"/>
    </reaction>
</comment>
<dbReference type="PANTHER" id="PTHR45418:SF1">
    <property type="entry name" value="CANCER_TESTIS ANTIGEN 55"/>
    <property type="match status" value="1"/>
</dbReference>
<keyword evidence="8" id="KW-0067">ATP-binding</keyword>
<dbReference type="GO" id="GO:0031047">
    <property type="term" value="P:regulatory ncRNA-mediated gene silencing"/>
    <property type="evidence" value="ECO:0007669"/>
    <property type="project" value="UniProtKB-KW"/>
</dbReference>
<accession>A0AAN8WKD1</accession>
<dbReference type="InterPro" id="IPR041677">
    <property type="entry name" value="DNA2/NAM7_AAA_11"/>
</dbReference>
<sequence length="551" mass="62478">NMMKEGLTENNHVEWFQTMLWIEEMQMELDIQYYSMPEAPLKKVPRIIYPKAECVELEVLGLAENRPSVLKGDSVFVTYVGKKKPVYEGIVHQVNEKSVYLAFNPEFMETFIDNLKVNVEFTFNRHPLRVSHRALILSKELSLNNLTFPTLPPSSGLPEYSNILLYNRKIETNPEQKEAVSNILAGTSKPAPYIIFGPPGTGKTVTVVEAIKQVYKLHPGSRILAAAPANAAADLIAQRLLEHIIKKDMIRLHAPSRSVASVPNNLFDISNIRDQQIYIPSDAQLKSFRVIICTFVTSARIASSSFPPGHITHVFLDECGHAMEPECLAAMAGIVEKGQVVLAGDPYPLGPVIRNQRCFTTGKLFTKNGLDKSILERLMERDMYKANHGQFNRKVVTKLRNSYRSHKDILKLPNEMFYDGELNVCADPLITTSMCSWKELPKKNFPLIFHAVRGKDEREGNSPSFFNSLEVSTVIDYTRKLLESKNPKVMAKEIGIITPYRRQVEKASAFYFNLTGFLCKWTLTSRLETVYLKVVNKKKLLFLASLMIDCR</sequence>
<evidence type="ECO:0000259" key="13">
    <source>
        <dbReference type="Pfam" id="PF21634"/>
    </source>
</evidence>
<evidence type="ECO:0000256" key="5">
    <source>
        <dbReference type="ARBA" id="ARBA00022741"/>
    </source>
</evidence>
<keyword evidence="6 14" id="KW-0378">Hydrolase</keyword>
<feature type="non-terminal residue" evidence="14">
    <location>
        <position position="1"/>
    </location>
</feature>
<dbReference type="PANTHER" id="PTHR45418">
    <property type="entry name" value="CANCER/TESTIS ANTIGEN 55"/>
    <property type="match status" value="1"/>
</dbReference>
<dbReference type="SUPFAM" id="SSF52540">
    <property type="entry name" value="P-loop containing nucleoside triphosphate hydrolases"/>
    <property type="match status" value="1"/>
</dbReference>
<keyword evidence="5" id="KW-0547">Nucleotide-binding</keyword>
<evidence type="ECO:0000256" key="8">
    <source>
        <dbReference type="ARBA" id="ARBA00022840"/>
    </source>
</evidence>
<dbReference type="Gene3D" id="3.40.50.300">
    <property type="entry name" value="P-loop containing nucleotide triphosphate hydrolases"/>
    <property type="match status" value="2"/>
</dbReference>
<gene>
    <name evidence="14" type="primary">MOV10</name>
    <name evidence="14" type="ORF">SK128_001776</name>
</gene>
<evidence type="ECO:0000256" key="6">
    <source>
        <dbReference type="ARBA" id="ARBA00022801"/>
    </source>
</evidence>
<feature type="domain" description="DNA2/NAM7 helicase helicase" evidence="11">
    <location>
        <begin position="282"/>
        <end position="353"/>
    </location>
</feature>
<evidence type="ECO:0000313" key="15">
    <source>
        <dbReference type="Proteomes" id="UP001381693"/>
    </source>
</evidence>
<dbReference type="Pfam" id="PF21634">
    <property type="entry name" value="MOV-10_beta-barrel"/>
    <property type="match status" value="1"/>
</dbReference>
<dbReference type="InterPro" id="IPR049080">
    <property type="entry name" value="MOV-10-like_beta-barrel"/>
</dbReference>
<dbReference type="GO" id="GO:0005524">
    <property type="term" value="F:ATP binding"/>
    <property type="evidence" value="ECO:0007669"/>
    <property type="project" value="UniProtKB-KW"/>
</dbReference>
<reference evidence="14 15" key="1">
    <citation type="submission" date="2023-11" db="EMBL/GenBank/DDBJ databases">
        <title>Halocaridina rubra genome assembly.</title>
        <authorList>
            <person name="Smith C."/>
        </authorList>
    </citation>
    <scope>NUCLEOTIDE SEQUENCE [LARGE SCALE GENOMIC DNA]</scope>
    <source>
        <strain evidence="14">EP-1</strain>
        <tissue evidence="14">Whole</tissue>
    </source>
</reference>
<evidence type="ECO:0000259" key="11">
    <source>
        <dbReference type="Pfam" id="PF13086"/>
    </source>
</evidence>
<dbReference type="Proteomes" id="UP001381693">
    <property type="component" value="Unassembled WGS sequence"/>
</dbReference>
<dbReference type="InterPro" id="IPR047187">
    <property type="entry name" value="SF1_C_Upf1"/>
</dbReference>
<keyword evidence="7 14" id="KW-0347">Helicase</keyword>
<dbReference type="Pfam" id="PF13086">
    <property type="entry name" value="AAA_11"/>
    <property type="match status" value="2"/>
</dbReference>
<evidence type="ECO:0000256" key="10">
    <source>
        <dbReference type="ARBA" id="ARBA00047984"/>
    </source>
</evidence>
<evidence type="ECO:0000259" key="12">
    <source>
        <dbReference type="Pfam" id="PF13087"/>
    </source>
</evidence>
<protein>
    <recommendedName>
        <fullName evidence="3">RNA helicase</fullName>
        <ecNumber evidence="3">3.6.4.13</ecNumber>
    </recommendedName>
</protein>
<evidence type="ECO:0000256" key="1">
    <source>
        <dbReference type="ARBA" id="ARBA00004496"/>
    </source>
</evidence>
<dbReference type="InterPro" id="IPR026122">
    <property type="entry name" value="MOV-10/SDE3_DEXXQ/H-box"/>
</dbReference>
<evidence type="ECO:0000256" key="9">
    <source>
        <dbReference type="ARBA" id="ARBA00023158"/>
    </source>
</evidence>
<dbReference type="GO" id="GO:0005737">
    <property type="term" value="C:cytoplasm"/>
    <property type="evidence" value="ECO:0007669"/>
    <property type="project" value="UniProtKB-SubCell"/>
</dbReference>
<organism evidence="14 15">
    <name type="scientific">Halocaridina rubra</name>
    <name type="common">Hawaiian red shrimp</name>
    <dbReference type="NCBI Taxonomy" id="373956"/>
    <lineage>
        <taxon>Eukaryota</taxon>
        <taxon>Metazoa</taxon>
        <taxon>Ecdysozoa</taxon>
        <taxon>Arthropoda</taxon>
        <taxon>Crustacea</taxon>
        <taxon>Multicrustacea</taxon>
        <taxon>Malacostraca</taxon>
        <taxon>Eumalacostraca</taxon>
        <taxon>Eucarida</taxon>
        <taxon>Decapoda</taxon>
        <taxon>Pleocyemata</taxon>
        <taxon>Caridea</taxon>
        <taxon>Atyoidea</taxon>
        <taxon>Atyidae</taxon>
        <taxon>Halocaridina</taxon>
    </lineage>
</organism>
<evidence type="ECO:0000313" key="14">
    <source>
        <dbReference type="EMBL" id="KAK7067800.1"/>
    </source>
</evidence>
<keyword evidence="9" id="KW-0943">RNA-mediated gene silencing</keyword>
<dbReference type="Pfam" id="PF13087">
    <property type="entry name" value="AAA_12"/>
    <property type="match status" value="1"/>
</dbReference>
<keyword evidence="15" id="KW-1185">Reference proteome</keyword>
<dbReference type="EMBL" id="JAXCGZ010017697">
    <property type="protein sequence ID" value="KAK7067800.1"/>
    <property type="molecule type" value="Genomic_DNA"/>
</dbReference>
<evidence type="ECO:0000256" key="3">
    <source>
        <dbReference type="ARBA" id="ARBA00012552"/>
    </source>
</evidence>
<dbReference type="AlphaFoldDB" id="A0AAN8WKD1"/>
<evidence type="ECO:0000256" key="7">
    <source>
        <dbReference type="ARBA" id="ARBA00022806"/>
    </source>
</evidence>
<dbReference type="GO" id="GO:0032574">
    <property type="term" value="F:5'-3' RNA helicase activity"/>
    <property type="evidence" value="ECO:0007669"/>
    <property type="project" value="InterPro"/>
</dbReference>
<name>A0AAN8WKD1_HALRR</name>
<proteinExistence type="inferred from homology"/>
<comment type="caution">
    <text evidence="14">The sequence shown here is derived from an EMBL/GenBank/DDBJ whole genome shotgun (WGS) entry which is preliminary data.</text>
</comment>
<feature type="domain" description="DNA2/NAM7 helicase helicase" evidence="11">
    <location>
        <begin position="172"/>
        <end position="258"/>
    </location>
</feature>
<dbReference type="GO" id="GO:0003723">
    <property type="term" value="F:RNA binding"/>
    <property type="evidence" value="ECO:0007669"/>
    <property type="project" value="InterPro"/>
</dbReference>